<dbReference type="PRINTS" id="PR00449">
    <property type="entry name" value="RASTRNSFRMNG"/>
</dbReference>
<keyword evidence="3" id="KW-1185">Reference proteome</keyword>
<dbReference type="PROSITE" id="PS51420">
    <property type="entry name" value="RHO"/>
    <property type="match status" value="1"/>
</dbReference>
<name>A0A061IXP9_TRYRA</name>
<dbReference type="PROSITE" id="PS51421">
    <property type="entry name" value="RAS"/>
    <property type="match status" value="1"/>
</dbReference>
<dbReference type="VEuPathDB" id="TriTrypDB:TRSC58_05692"/>
<dbReference type="OrthoDB" id="63533at2759"/>
<dbReference type="SUPFAM" id="SSF52540">
    <property type="entry name" value="P-loop containing nucleoside triphosphate hydrolases"/>
    <property type="match status" value="1"/>
</dbReference>
<dbReference type="GO" id="GO:0003924">
    <property type="term" value="F:GTPase activity"/>
    <property type="evidence" value="ECO:0007669"/>
    <property type="project" value="InterPro"/>
</dbReference>
<dbReference type="GO" id="GO:0005525">
    <property type="term" value="F:GTP binding"/>
    <property type="evidence" value="ECO:0007669"/>
    <property type="project" value="InterPro"/>
</dbReference>
<evidence type="ECO:0008006" key="4">
    <source>
        <dbReference type="Google" id="ProtNLM"/>
    </source>
</evidence>
<dbReference type="SMART" id="SM00174">
    <property type="entry name" value="RHO"/>
    <property type="match status" value="1"/>
</dbReference>
<evidence type="ECO:0000313" key="3">
    <source>
        <dbReference type="Proteomes" id="UP000031737"/>
    </source>
</evidence>
<keyword evidence="1" id="KW-0547">Nucleotide-binding</keyword>
<dbReference type="SMART" id="SM00175">
    <property type="entry name" value="RAB"/>
    <property type="match status" value="1"/>
</dbReference>
<dbReference type="NCBIfam" id="TIGR00231">
    <property type="entry name" value="small_GTP"/>
    <property type="match status" value="1"/>
</dbReference>
<dbReference type="FunFam" id="3.40.50.300:FF:000808">
    <property type="entry name" value="Small GTP-binding protein, putative"/>
    <property type="match status" value="1"/>
</dbReference>
<dbReference type="SMART" id="SM00173">
    <property type="entry name" value="RAS"/>
    <property type="match status" value="1"/>
</dbReference>
<evidence type="ECO:0000313" key="2">
    <source>
        <dbReference type="EMBL" id="ESL06631.1"/>
    </source>
</evidence>
<dbReference type="AlphaFoldDB" id="A0A061IXP9"/>
<dbReference type="InterPro" id="IPR005225">
    <property type="entry name" value="Small_GTP-bd"/>
</dbReference>
<accession>A0A061IXP9</accession>
<evidence type="ECO:0000256" key="1">
    <source>
        <dbReference type="ARBA" id="ARBA00022741"/>
    </source>
</evidence>
<reference evidence="2 3" key="1">
    <citation type="submission" date="2013-07" db="EMBL/GenBank/DDBJ databases">
        <authorList>
            <person name="Stoco P.H."/>
            <person name="Wagner G."/>
            <person name="Gerber A."/>
            <person name="Zaha A."/>
            <person name="Thompson C."/>
            <person name="Bartholomeu D.C."/>
            <person name="Luckemeyer D.D."/>
            <person name="Bahia D."/>
            <person name="Loreto E."/>
            <person name="Prestes E.B."/>
            <person name="Lima F.M."/>
            <person name="Rodrigues-Luiz G."/>
            <person name="Vallejo G.A."/>
            <person name="Filho J.F."/>
            <person name="Monteiro K.M."/>
            <person name="Tyler K.M."/>
            <person name="de Almeida L.G."/>
            <person name="Ortiz M.F."/>
            <person name="Siervo M.A."/>
            <person name="de Moraes M.H."/>
            <person name="Cunha O.L."/>
            <person name="Mendonca-Neto R."/>
            <person name="Silva R."/>
            <person name="Teixeira S.M."/>
            <person name="Murta S.M."/>
            <person name="Sincero T.C."/>
            <person name="Mendes T.A."/>
            <person name="Urmenyi T.P."/>
            <person name="Silva V.G."/>
            <person name="da Rocha W.D."/>
            <person name="Andersson B."/>
            <person name="Romanha A.J."/>
            <person name="Steindel M."/>
            <person name="de Vasconcelos A.T."/>
            <person name="Grisard E.C."/>
        </authorList>
    </citation>
    <scope>NUCLEOTIDE SEQUENCE [LARGE SCALE GENOMIC DNA]</scope>
    <source>
        <strain evidence="2 3">SC58</strain>
    </source>
</reference>
<dbReference type="SMART" id="SM00176">
    <property type="entry name" value="RAN"/>
    <property type="match status" value="1"/>
</dbReference>
<dbReference type="PROSITE" id="PS51419">
    <property type="entry name" value="RAB"/>
    <property type="match status" value="1"/>
</dbReference>
<gene>
    <name evidence="2" type="ORF">TRSC58_05692</name>
</gene>
<organism evidence="2 3">
    <name type="scientific">Trypanosoma rangeli SC58</name>
    <dbReference type="NCBI Taxonomy" id="429131"/>
    <lineage>
        <taxon>Eukaryota</taxon>
        <taxon>Discoba</taxon>
        <taxon>Euglenozoa</taxon>
        <taxon>Kinetoplastea</taxon>
        <taxon>Metakinetoplastina</taxon>
        <taxon>Trypanosomatida</taxon>
        <taxon>Trypanosomatidae</taxon>
        <taxon>Trypanosoma</taxon>
        <taxon>Herpetosoma</taxon>
    </lineage>
</organism>
<dbReference type="Proteomes" id="UP000031737">
    <property type="component" value="Unassembled WGS sequence"/>
</dbReference>
<comment type="caution">
    <text evidence="2">The sequence shown here is derived from an EMBL/GenBank/DDBJ whole genome shotgun (WGS) entry which is preliminary data.</text>
</comment>
<dbReference type="InterPro" id="IPR027417">
    <property type="entry name" value="P-loop_NTPase"/>
</dbReference>
<protein>
    <recommendedName>
        <fullName evidence="4">Ras-related protein Rab-21</fullName>
    </recommendedName>
</protein>
<dbReference type="InterPro" id="IPR001806">
    <property type="entry name" value="Small_GTPase"/>
</dbReference>
<dbReference type="EMBL" id="AUPL01005692">
    <property type="protein sequence ID" value="ESL06631.1"/>
    <property type="molecule type" value="Genomic_DNA"/>
</dbReference>
<dbReference type="Gene3D" id="3.40.50.300">
    <property type="entry name" value="P-loop containing nucleotide triphosphate hydrolases"/>
    <property type="match status" value="1"/>
</dbReference>
<dbReference type="PANTHER" id="PTHR47978">
    <property type="match status" value="1"/>
</dbReference>
<sequence length="232" mass="25909">MQSSSTRIKIVMLGEGRVGKTSLLERFVSDSFRDDCESTTRASMYANVDISTSNGVTAKLSLWDTAGQERYHALGPIYYRDAQGAIIVYDITDYESFVKVKVWLKELQQVVGNNNISVVVVGNKIDLERQRRVTVKEAEEWANGQHAKHYNVSAKLGLHVAEPFTGIATNVLNRFSEADCILHPQSRMVKNGVTKLNSVGLRPPPQRPRGIKVQLNDKNEDNVSSTDRHCSC</sequence>
<proteinExistence type="predicted"/>
<dbReference type="Pfam" id="PF00071">
    <property type="entry name" value="Ras"/>
    <property type="match status" value="1"/>
</dbReference>